<dbReference type="GeneTree" id="ENSGT00390000012242"/>
<dbReference type="GO" id="GO:0016913">
    <property type="term" value="F:follicle-stimulating hormone activity"/>
    <property type="evidence" value="ECO:0007669"/>
    <property type="project" value="TreeGrafter"/>
</dbReference>
<comment type="subcellular location">
    <subcellularLocation>
        <location evidence="2 9">Secreted</location>
    </subcellularLocation>
</comment>
<dbReference type="PANTHER" id="PTHR11509">
    <property type="entry name" value="GLYCOPROTEIN HORMONE ALPHA CHAIN"/>
    <property type="match status" value="1"/>
</dbReference>
<keyword evidence="10" id="KW-1133">Transmembrane helix</keyword>
<dbReference type="Pfam" id="PF00236">
    <property type="entry name" value="Hormone_6"/>
    <property type="match status" value="1"/>
</dbReference>
<dbReference type="AlphaFoldDB" id="A0A8C6CNI7"/>
<reference evidence="11" key="2">
    <citation type="submission" date="2025-09" db="UniProtKB">
        <authorList>
            <consortium name="Ensembl"/>
        </authorList>
    </citation>
    <scope>IDENTIFICATION</scope>
</reference>
<organism evidence="11 12">
    <name type="scientific">Moschus moschiferus</name>
    <name type="common">Siberian musk deer</name>
    <name type="synonym">Moschus sibiricus</name>
    <dbReference type="NCBI Taxonomy" id="68415"/>
    <lineage>
        <taxon>Eukaryota</taxon>
        <taxon>Metazoa</taxon>
        <taxon>Chordata</taxon>
        <taxon>Craniata</taxon>
        <taxon>Vertebrata</taxon>
        <taxon>Euteleostomi</taxon>
        <taxon>Mammalia</taxon>
        <taxon>Eutheria</taxon>
        <taxon>Laurasiatheria</taxon>
        <taxon>Artiodactyla</taxon>
        <taxon>Ruminantia</taxon>
        <taxon>Pecora</taxon>
        <taxon>Moschidae</taxon>
        <taxon>Moschus</taxon>
    </lineage>
</organism>
<dbReference type="GO" id="GO:0010893">
    <property type="term" value="P:positive regulation of steroid biosynthetic process"/>
    <property type="evidence" value="ECO:0007669"/>
    <property type="project" value="TreeGrafter"/>
</dbReference>
<evidence type="ECO:0000256" key="6">
    <source>
        <dbReference type="ARBA" id="ARBA00022702"/>
    </source>
</evidence>
<name>A0A8C6CNI7_MOSMO</name>
<evidence type="ECO:0000313" key="11">
    <source>
        <dbReference type="Ensembl" id="ENSMMSP00000003479.1"/>
    </source>
</evidence>
<evidence type="ECO:0000256" key="7">
    <source>
        <dbReference type="ARBA" id="ARBA00023157"/>
    </source>
</evidence>
<dbReference type="SUPFAM" id="SSF57501">
    <property type="entry name" value="Cystine-knot cytokines"/>
    <property type="match status" value="1"/>
</dbReference>
<keyword evidence="6 9" id="KW-0372">Hormone</keyword>
<keyword evidence="5 9" id="KW-0964">Secreted</keyword>
<dbReference type="InterPro" id="IPR000476">
    <property type="entry name" value="Glyco_hormone"/>
</dbReference>
<evidence type="ECO:0000313" key="12">
    <source>
        <dbReference type="Proteomes" id="UP000694544"/>
    </source>
</evidence>
<dbReference type="InterPro" id="IPR029034">
    <property type="entry name" value="Cystine-knot_cytokine"/>
</dbReference>
<evidence type="ECO:0000256" key="3">
    <source>
        <dbReference type="ARBA" id="ARBA00009128"/>
    </source>
</evidence>
<dbReference type="SMART" id="SM00067">
    <property type="entry name" value="GHA"/>
    <property type="match status" value="1"/>
</dbReference>
<evidence type="ECO:0000256" key="5">
    <source>
        <dbReference type="ARBA" id="ARBA00022525"/>
    </source>
</evidence>
<dbReference type="Gene3D" id="2.10.90.10">
    <property type="entry name" value="Cystine-knot cytokines"/>
    <property type="match status" value="1"/>
</dbReference>
<comment type="similarity">
    <text evidence="3 9">Belongs to the glycoprotein hormones subunit alpha family.</text>
</comment>
<comment type="function">
    <text evidence="1">Shared alpha chain of the active heterodimeric glycoprotein hormones thyrotropin/thyroid stimulating hormone/TSH, lutropin/luteinizing hormone/LH and follitropin/follicle stimulating hormone/FSH. These hormones bind specific receptors on target cells that in turn activate downstream signaling pathways.</text>
</comment>
<dbReference type="GO" id="GO:0016914">
    <property type="term" value="C:follicle-stimulating hormone complex"/>
    <property type="evidence" value="ECO:0007669"/>
    <property type="project" value="TreeGrafter"/>
</dbReference>
<dbReference type="GO" id="GO:0006590">
    <property type="term" value="P:thyroid hormone generation"/>
    <property type="evidence" value="ECO:0007669"/>
    <property type="project" value="TreeGrafter"/>
</dbReference>
<feature type="transmembrane region" description="Helical" evidence="10">
    <location>
        <begin position="12"/>
        <end position="29"/>
    </location>
</feature>
<accession>A0A8C6CNI7</accession>
<dbReference type="PRINTS" id="PR00274">
    <property type="entry name" value="GLYCOHORMONE"/>
</dbReference>
<proteinExistence type="inferred from homology"/>
<dbReference type="PROSITE" id="PS00779">
    <property type="entry name" value="GLYCO_HORMONE_ALPHA_1"/>
    <property type="match status" value="1"/>
</dbReference>
<keyword evidence="10" id="KW-0812">Transmembrane</keyword>
<keyword evidence="8 9" id="KW-0325">Glycoprotein</keyword>
<keyword evidence="10" id="KW-0472">Membrane</keyword>
<evidence type="ECO:0000256" key="1">
    <source>
        <dbReference type="ARBA" id="ARBA00002093"/>
    </source>
</evidence>
<dbReference type="PROSITE" id="PS50277">
    <property type="entry name" value="GLYCO_HORMONE_ALPHA_3"/>
    <property type="match status" value="1"/>
</dbReference>
<evidence type="ECO:0000256" key="10">
    <source>
        <dbReference type="SAM" id="Phobius"/>
    </source>
</evidence>
<dbReference type="PANTHER" id="PTHR11509:SF0">
    <property type="entry name" value="GLYCOPROTEIN HORMONES ALPHA CHAIN"/>
    <property type="match status" value="1"/>
</dbReference>
<protein>
    <recommendedName>
        <fullName evidence="4 9">Glycoprotein hormones alpha chain</fullName>
    </recommendedName>
</protein>
<evidence type="ECO:0000256" key="9">
    <source>
        <dbReference type="RuleBase" id="RU362129"/>
    </source>
</evidence>
<evidence type="ECO:0000256" key="2">
    <source>
        <dbReference type="ARBA" id="ARBA00004613"/>
    </source>
</evidence>
<dbReference type="GO" id="GO:0005615">
    <property type="term" value="C:extracellular space"/>
    <property type="evidence" value="ECO:0007669"/>
    <property type="project" value="TreeGrafter"/>
</dbReference>
<keyword evidence="12" id="KW-1185">Reference proteome</keyword>
<evidence type="ECO:0000256" key="8">
    <source>
        <dbReference type="ARBA" id="ARBA00023180"/>
    </source>
</evidence>
<evidence type="ECO:0000256" key="4">
    <source>
        <dbReference type="ARBA" id="ARBA00017839"/>
    </source>
</evidence>
<dbReference type="Ensembl" id="ENSMMST00000003784.1">
    <property type="protein sequence ID" value="ENSMMSP00000003479.1"/>
    <property type="gene ID" value="ENSMMSG00000002622.1"/>
</dbReference>
<keyword evidence="7" id="KW-1015">Disulfide bond</keyword>
<reference evidence="11" key="1">
    <citation type="submission" date="2025-08" db="UniProtKB">
        <authorList>
            <consortium name="Ensembl"/>
        </authorList>
    </citation>
    <scope>IDENTIFICATION</scope>
</reference>
<comment type="subunit">
    <text evidence="9">Heterodimer. The active hormones thyrotropin, lutropin and follitropin are heterodimers composed of CGA, a common alpha chain described here and a unique beta chain which confers their biological specificity to the hormones: TSHB for thyrotropin, LHB for lutropin and FSHB for follitropin.</text>
</comment>
<dbReference type="Proteomes" id="UP000694544">
    <property type="component" value="Unplaced"/>
</dbReference>
<sequence length="113" mass="12639">SDVLCQHSEVVLWTLLCIRIGLAVLFLRCPECKLKENKYFSKPDAPIYQCMGCCFSRAYPTPARSKKTMLVPKNITSEATCCVAKAFTKKCPHSTSVGFMPEVANDQSFSEHL</sequence>